<accession>D5RNB2</accession>
<evidence type="ECO:0000313" key="1">
    <source>
        <dbReference type="EMBL" id="EFH11209.1"/>
    </source>
</evidence>
<organism evidence="1 2">
    <name type="scientific">Pseudoroseomonas cervicalis ATCC 49957</name>
    <dbReference type="NCBI Taxonomy" id="525371"/>
    <lineage>
        <taxon>Bacteria</taxon>
        <taxon>Pseudomonadati</taxon>
        <taxon>Pseudomonadota</taxon>
        <taxon>Alphaproteobacteria</taxon>
        <taxon>Acetobacterales</taxon>
        <taxon>Roseomonadaceae</taxon>
        <taxon>Roseomonas</taxon>
    </lineage>
</organism>
<dbReference type="AlphaFoldDB" id="D5RNB2"/>
<dbReference type="EMBL" id="ADVL01000448">
    <property type="protein sequence ID" value="EFH11209.1"/>
    <property type="molecule type" value="Genomic_DNA"/>
</dbReference>
<protein>
    <submittedName>
        <fullName evidence="1">Uncharacterized protein</fullName>
    </submittedName>
</protein>
<name>D5RNB2_9PROT</name>
<comment type="caution">
    <text evidence="1">The sequence shown here is derived from an EMBL/GenBank/DDBJ whole genome shotgun (WGS) entry which is preliminary data.</text>
</comment>
<reference evidence="1 2" key="1">
    <citation type="submission" date="2010-04" db="EMBL/GenBank/DDBJ databases">
        <authorList>
            <person name="Qin X."/>
            <person name="Bachman B."/>
            <person name="Battles P."/>
            <person name="Bell A."/>
            <person name="Bess C."/>
            <person name="Bickham C."/>
            <person name="Chaboub L."/>
            <person name="Chen D."/>
            <person name="Coyle M."/>
            <person name="Deiros D.R."/>
            <person name="Dinh H."/>
            <person name="Forbes L."/>
            <person name="Fowler G."/>
            <person name="Francisco L."/>
            <person name="Fu Q."/>
            <person name="Gubbala S."/>
            <person name="Hale W."/>
            <person name="Han Y."/>
            <person name="Hemphill L."/>
            <person name="Highlander S.K."/>
            <person name="Hirani K."/>
            <person name="Hogues M."/>
            <person name="Jackson L."/>
            <person name="Jakkamsetti A."/>
            <person name="Javaid M."/>
            <person name="Jiang H."/>
            <person name="Korchina V."/>
            <person name="Kovar C."/>
            <person name="Lara F."/>
            <person name="Lee S."/>
            <person name="Mata R."/>
            <person name="Mathew T."/>
            <person name="Moen C."/>
            <person name="Morales K."/>
            <person name="Munidasa M."/>
            <person name="Nazareth L."/>
            <person name="Ngo R."/>
            <person name="Nguyen L."/>
            <person name="Okwuonu G."/>
            <person name="Ongeri F."/>
            <person name="Patil S."/>
            <person name="Petrosino J."/>
            <person name="Pham C."/>
            <person name="Pham P."/>
            <person name="Pu L.-L."/>
            <person name="Puazo M."/>
            <person name="Raj R."/>
            <person name="Reid J."/>
            <person name="Rouhana J."/>
            <person name="Saada N."/>
            <person name="Shang Y."/>
            <person name="Simmons D."/>
            <person name="Thornton R."/>
            <person name="Warren J."/>
            <person name="Weissenberger G."/>
            <person name="Zhang J."/>
            <person name="Zhang L."/>
            <person name="Zhou C."/>
            <person name="Zhu D."/>
            <person name="Muzny D."/>
            <person name="Worley K."/>
            <person name="Gibbs R."/>
        </authorList>
    </citation>
    <scope>NUCLEOTIDE SEQUENCE [LARGE SCALE GENOMIC DNA]</scope>
    <source>
        <strain evidence="1 2">ATCC 49957</strain>
    </source>
</reference>
<feature type="non-terminal residue" evidence="1">
    <location>
        <position position="53"/>
    </location>
</feature>
<evidence type="ECO:0000313" key="2">
    <source>
        <dbReference type="Proteomes" id="UP000005324"/>
    </source>
</evidence>
<gene>
    <name evidence="1" type="ORF">HMPREF0731_2573</name>
</gene>
<dbReference type="HOGENOM" id="CLU_3073613_0_0_5"/>
<keyword evidence="2" id="KW-1185">Reference proteome</keyword>
<proteinExistence type="predicted"/>
<sequence>MPCHGRQIRPWPFLSQPHKPLTRPAFFCRLPVRAATARAAWRPGAGALGRRAG</sequence>
<dbReference type="Proteomes" id="UP000005324">
    <property type="component" value="Unassembled WGS sequence"/>
</dbReference>